<dbReference type="InParanoid" id="T1FSS4"/>
<evidence type="ECO:0000313" key="3">
    <source>
        <dbReference type="EnsemblMetazoa" id="HelroP191242"/>
    </source>
</evidence>
<keyword evidence="4" id="KW-1185">Reference proteome</keyword>
<dbReference type="EMBL" id="AMQM01003709">
    <property type="status" value="NOT_ANNOTATED_CDS"/>
    <property type="molecule type" value="Genomic_DNA"/>
</dbReference>
<dbReference type="HOGENOM" id="CLU_617183_0_0_1"/>
<reference evidence="4" key="1">
    <citation type="submission" date="2012-12" db="EMBL/GenBank/DDBJ databases">
        <authorList>
            <person name="Hellsten U."/>
            <person name="Grimwood J."/>
            <person name="Chapman J.A."/>
            <person name="Shapiro H."/>
            <person name="Aerts A."/>
            <person name="Otillar R.P."/>
            <person name="Terry A.Y."/>
            <person name="Boore J.L."/>
            <person name="Simakov O."/>
            <person name="Marletaz F."/>
            <person name="Cho S.-J."/>
            <person name="Edsinger-Gonzales E."/>
            <person name="Havlak P."/>
            <person name="Kuo D.-H."/>
            <person name="Larsson T."/>
            <person name="Lv J."/>
            <person name="Arendt D."/>
            <person name="Savage R."/>
            <person name="Osoegawa K."/>
            <person name="de Jong P."/>
            <person name="Lindberg D.R."/>
            <person name="Seaver E.C."/>
            <person name="Weisblat D.A."/>
            <person name="Putnam N.H."/>
            <person name="Grigoriev I.V."/>
            <person name="Rokhsar D.S."/>
        </authorList>
    </citation>
    <scope>NUCLEOTIDE SEQUENCE</scope>
</reference>
<feature type="region of interest" description="Disordered" evidence="1">
    <location>
        <begin position="304"/>
        <end position="337"/>
    </location>
</feature>
<accession>T1FSS4</accession>
<evidence type="ECO:0000313" key="4">
    <source>
        <dbReference type="Proteomes" id="UP000015101"/>
    </source>
</evidence>
<feature type="compositionally biased region" description="Polar residues" evidence="1">
    <location>
        <begin position="304"/>
        <end position="316"/>
    </location>
</feature>
<dbReference type="KEGG" id="hro:HELRODRAFT_191242"/>
<reference evidence="3" key="3">
    <citation type="submission" date="2015-06" db="UniProtKB">
        <authorList>
            <consortium name="EnsemblMetazoa"/>
        </authorList>
    </citation>
    <scope>IDENTIFICATION</scope>
</reference>
<dbReference type="Proteomes" id="UP000015101">
    <property type="component" value="Unassembled WGS sequence"/>
</dbReference>
<protein>
    <submittedName>
        <fullName evidence="2 3">Uncharacterized protein</fullName>
    </submittedName>
</protein>
<dbReference type="AlphaFoldDB" id="T1FSS4"/>
<name>T1FSS4_HELRO</name>
<reference evidence="2 4" key="2">
    <citation type="journal article" date="2013" name="Nature">
        <title>Insights into bilaterian evolution from three spiralian genomes.</title>
        <authorList>
            <person name="Simakov O."/>
            <person name="Marletaz F."/>
            <person name="Cho S.J."/>
            <person name="Edsinger-Gonzales E."/>
            <person name="Havlak P."/>
            <person name="Hellsten U."/>
            <person name="Kuo D.H."/>
            <person name="Larsson T."/>
            <person name="Lv J."/>
            <person name="Arendt D."/>
            <person name="Savage R."/>
            <person name="Osoegawa K."/>
            <person name="de Jong P."/>
            <person name="Grimwood J."/>
            <person name="Chapman J.A."/>
            <person name="Shapiro H."/>
            <person name="Aerts A."/>
            <person name="Otillar R.P."/>
            <person name="Terry A.Y."/>
            <person name="Boore J.L."/>
            <person name="Grigoriev I.V."/>
            <person name="Lindberg D.R."/>
            <person name="Seaver E.C."/>
            <person name="Weisblat D.A."/>
            <person name="Putnam N.H."/>
            <person name="Rokhsar D.S."/>
        </authorList>
    </citation>
    <scope>NUCLEOTIDE SEQUENCE</scope>
</reference>
<dbReference type="EMBL" id="KB096275">
    <property type="protein sequence ID" value="ESO06915.1"/>
    <property type="molecule type" value="Genomic_DNA"/>
</dbReference>
<dbReference type="CTD" id="20211871"/>
<feature type="region of interest" description="Disordered" evidence="1">
    <location>
        <begin position="231"/>
        <end position="281"/>
    </location>
</feature>
<gene>
    <name evidence="3" type="primary">20211871</name>
    <name evidence="2" type="ORF">HELRODRAFT_191242</name>
</gene>
<dbReference type="RefSeq" id="XP_009015011.1">
    <property type="nucleotide sequence ID" value="XM_009016763.1"/>
</dbReference>
<dbReference type="EnsemblMetazoa" id="HelroT191242">
    <property type="protein sequence ID" value="HelroP191242"/>
    <property type="gene ID" value="HelroG191242"/>
</dbReference>
<feature type="compositionally biased region" description="Low complexity" evidence="1">
    <location>
        <begin position="236"/>
        <end position="274"/>
    </location>
</feature>
<sequence length="444" mass="50341">MDIDNMIIKTFSDNQGIYYPIVCQREAKNFVKLMIKNGISNLTMSEEIGEPEVTFTSWKNGLNKSSVGRKVIKRINKPLEKYLWTDSELNELENELKIEIEKIKRTKAKKTRIQLKIELGRSPTSKTPIEKSALRERRLSSKNKNQNAHYYMSFDESKRTFNQLCQSQTNVKNISSRSDFDKKTESLSLRLCQRGISWSGPESENARSNAESNSEIFENFKTIKLRKVGRPDLYESSNDNNNNSDTNVNSNNDNDSNSNNKADNSNNCNDTNNQKSDKYGEGDIISETDETMENTATDVENSIANEPANDASSPNYENDDCTTPKELERQSSSDERADNPTCNEYLYVFTDSNSCNNSPIRYHRFKIGLTNCPYDELQKASEFNLDIKLVSATAVKNSGGVFEKIQSELLDCLMKGKDGWYCCSLDKVLQVTGEAITWSSSSTS</sequence>
<dbReference type="GeneID" id="20211871"/>
<proteinExistence type="predicted"/>
<evidence type="ECO:0000313" key="2">
    <source>
        <dbReference type="EMBL" id="ESO06915.1"/>
    </source>
</evidence>
<feature type="compositionally biased region" description="Basic and acidic residues" evidence="1">
    <location>
        <begin position="322"/>
        <end position="337"/>
    </location>
</feature>
<organism evidence="3 4">
    <name type="scientific">Helobdella robusta</name>
    <name type="common">Californian leech</name>
    <dbReference type="NCBI Taxonomy" id="6412"/>
    <lineage>
        <taxon>Eukaryota</taxon>
        <taxon>Metazoa</taxon>
        <taxon>Spiralia</taxon>
        <taxon>Lophotrochozoa</taxon>
        <taxon>Annelida</taxon>
        <taxon>Clitellata</taxon>
        <taxon>Hirudinea</taxon>
        <taxon>Rhynchobdellida</taxon>
        <taxon>Glossiphoniidae</taxon>
        <taxon>Helobdella</taxon>
    </lineage>
</organism>
<evidence type="ECO:0000256" key="1">
    <source>
        <dbReference type="SAM" id="MobiDB-lite"/>
    </source>
</evidence>